<dbReference type="AlphaFoldDB" id="A0A5B7F9P3"/>
<protein>
    <submittedName>
        <fullName evidence="1">Uncharacterized protein</fullName>
    </submittedName>
</protein>
<organism evidence="1 2">
    <name type="scientific">Portunus trituberculatus</name>
    <name type="common">Swimming crab</name>
    <name type="synonym">Neptunus trituberculatus</name>
    <dbReference type="NCBI Taxonomy" id="210409"/>
    <lineage>
        <taxon>Eukaryota</taxon>
        <taxon>Metazoa</taxon>
        <taxon>Ecdysozoa</taxon>
        <taxon>Arthropoda</taxon>
        <taxon>Crustacea</taxon>
        <taxon>Multicrustacea</taxon>
        <taxon>Malacostraca</taxon>
        <taxon>Eumalacostraca</taxon>
        <taxon>Eucarida</taxon>
        <taxon>Decapoda</taxon>
        <taxon>Pleocyemata</taxon>
        <taxon>Brachyura</taxon>
        <taxon>Eubrachyura</taxon>
        <taxon>Portunoidea</taxon>
        <taxon>Portunidae</taxon>
        <taxon>Portuninae</taxon>
        <taxon>Portunus</taxon>
    </lineage>
</organism>
<evidence type="ECO:0000313" key="1">
    <source>
        <dbReference type="EMBL" id="MPC42305.1"/>
    </source>
</evidence>
<proteinExistence type="predicted"/>
<gene>
    <name evidence="1" type="ORF">E2C01_035924</name>
</gene>
<keyword evidence="2" id="KW-1185">Reference proteome</keyword>
<comment type="caution">
    <text evidence="1">The sequence shown here is derived from an EMBL/GenBank/DDBJ whole genome shotgun (WGS) entry which is preliminary data.</text>
</comment>
<dbReference type="EMBL" id="VSRR010005386">
    <property type="protein sequence ID" value="MPC42305.1"/>
    <property type="molecule type" value="Genomic_DNA"/>
</dbReference>
<name>A0A5B7F9P3_PORTR</name>
<accession>A0A5B7F9P3</accession>
<evidence type="ECO:0000313" key="2">
    <source>
        <dbReference type="Proteomes" id="UP000324222"/>
    </source>
</evidence>
<reference evidence="1 2" key="1">
    <citation type="submission" date="2019-05" db="EMBL/GenBank/DDBJ databases">
        <title>Another draft genome of Portunus trituberculatus and its Hox gene families provides insights of decapod evolution.</title>
        <authorList>
            <person name="Jeong J.-H."/>
            <person name="Song I."/>
            <person name="Kim S."/>
            <person name="Choi T."/>
            <person name="Kim D."/>
            <person name="Ryu S."/>
            <person name="Kim W."/>
        </authorList>
    </citation>
    <scope>NUCLEOTIDE SEQUENCE [LARGE SCALE GENOMIC DNA]</scope>
    <source>
        <tissue evidence="1">Muscle</tissue>
    </source>
</reference>
<sequence>MLYCYCYYYYYHHHHHHHHRYHHHRYDHRGKCFNQDDISFGDATCHSSRSRSPELPSSYCPMTYCRRCPAAT</sequence>
<dbReference type="Proteomes" id="UP000324222">
    <property type="component" value="Unassembled WGS sequence"/>
</dbReference>